<dbReference type="AlphaFoldDB" id="A0A1Y2D118"/>
<organism evidence="7 8">
    <name type="scientific">Rhizoclosmatium globosum</name>
    <dbReference type="NCBI Taxonomy" id="329046"/>
    <lineage>
        <taxon>Eukaryota</taxon>
        <taxon>Fungi</taxon>
        <taxon>Fungi incertae sedis</taxon>
        <taxon>Chytridiomycota</taxon>
        <taxon>Chytridiomycota incertae sedis</taxon>
        <taxon>Chytridiomycetes</taxon>
        <taxon>Chytridiales</taxon>
        <taxon>Chytriomycetaceae</taxon>
        <taxon>Rhizoclosmatium</taxon>
    </lineage>
</organism>
<comment type="subcellular location">
    <subcellularLocation>
        <location evidence="3 4">Nucleus</location>
    </subcellularLocation>
</comment>
<accession>A0A1Y2D118</accession>
<evidence type="ECO:0000256" key="5">
    <source>
        <dbReference type="SAM" id="MobiDB-lite"/>
    </source>
</evidence>
<dbReference type="PROSITE" id="PS50071">
    <property type="entry name" value="HOMEOBOX_2"/>
    <property type="match status" value="1"/>
</dbReference>
<dbReference type="SUPFAM" id="SSF46689">
    <property type="entry name" value="Homeodomain-like"/>
    <property type="match status" value="1"/>
</dbReference>
<feature type="domain" description="Homeobox" evidence="6">
    <location>
        <begin position="243"/>
        <end position="303"/>
    </location>
</feature>
<feature type="region of interest" description="Disordered" evidence="5">
    <location>
        <begin position="171"/>
        <end position="228"/>
    </location>
</feature>
<dbReference type="GO" id="GO:0030154">
    <property type="term" value="P:cell differentiation"/>
    <property type="evidence" value="ECO:0007669"/>
    <property type="project" value="TreeGrafter"/>
</dbReference>
<dbReference type="Proteomes" id="UP000193642">
    <property type="component" value="Unassembled WGS sequence"/>
</dbReference>
<dbReference type="PANTHER" id="PTHR24324:SF9">
    <property type="entry name" value="HOMEOBOX DOMAIN-CONTAINING PROTEIN"/>
    <property type="match status" value="1"/>
</dbReference>
<keyword evidence="3 4" id="KW-0539">Nucleus</keyword>
<dbReference type="PANTHER" id="PTHR24324">
    <property type="entry name" value="HOMEOBOX PROTEIN HHEX"/>
    <property type="match status" value="1"/>
</dbReference>
<dbReference type="InterPro" id="IPR001356">
    <property type="entry name" value="HD"/>
</dbReference>
<dbReference type="GO" id="GO:0000978">
    <property type="term" value="F:RNA polymerase II cis-regulatory region sequence-specific DNA binding"/>
    <property type="evidence" value="ECO:0007669"/>
    <property type="project" value="TreeGrafter"/>
</dbReference>
<gene>
    <name evidence="7" type="ORF">BCR33DRAFT_711645</name>
</gene>
<protein>
    <recommendedName>
        <fullName evidence="6">Homeobox domain-containing protein</fullName>
    </recommendedName>
</protein>
<feature type="compositionally biased region" description="Basic and acidic residues" evidence="5">
    <location>
        <begin position="199"/>
        <end position="208"/>
    </location>
</feature>
<dbReference type="InterPro" id="IPR009057">
    <property type="entry name" value="Homeodomain-like_sf"/>
</dbReference>
<dbReference type="GO" id="GO:0005634">
    <property type="term" value="C:nucleus"/>
    <property type="evidence" value="ECO:0007669"/>
    <property type="project" value="UniProtKB-SubCell"/>
</dbReference>
<comment type="caution">
    <text evidence="7">The sequence shown here is derived from an EMBL/GenBank/DDBJ whole genome shotgun (WGS) entry which is preliminary data.</text>
</comment>
<dbReference type="GO" id="GO:0006357">
    <property type="term" value="P:regulation of transcription by RNA polymerase II"/>
    <property type="evidence" value="ECO:0007669"/>
    <property type="project" value="TreeGrafter"/>
</dbReference>
<name>A0A1Y2D118_9FUNG</name>
<keyword evidence="2 3" id="KW-0371">Homeobox</keyword>
<feature type="DNA-binding region" description="Homeobox" evidence="3">
    <location>
        <begin position="245"/>
        <end position="304"/>
    </location>
</feature>
<evidence type="ECO:0000256" key="3">
    <source>
        <dbReference type="PROSITE-ProRule" id="PRU00108"/>
    </source>
</evidence>
<reference evidence="7 8" key="1">
    <citation type="submission" date="2016-07" db="EMBL/GenBank/DDBJ databases">
        <title>Pervasive Adenine N6-methylation of Active Genes in Fungi.</title>
        <authorList>
            <consortium name="DOE Joint Genome Institute"/>
            <person name="Mondo S.J."/>
            <person name="Dannebaum R.O."/>
            <person name="Kuo R.C."/>
            <person name="Labutti K."/>
            <person name="Haridas S."/>
            <person name="Kuo A."/>
            <person name="Salamov A."/>
            <person name="Ahrendt S.R."/>
            <person name="Lipzen A."/>
            <person name="Sullivan W."/>
            <person name="Andreopoulos W.B."/>
            <person name="Clum A."/>
            <person name="Lindquist E."/>
            <person name="Daum C."/>
            <person name="Ramamoorthy G.K."/>
            <person name="Gryganskyi A."/>
            <person name="Culley D."/>
            <person name="Magnuson J.K."/>
            <person name="James T.Y."/>
            <person name="O'Malley M.A."/>
            <person name="Stajich J.E."/>
            <person name="Spatafora J.W."/>
            <person name="Visel A."/>
            <person name="Grigoriev I.V."/>
        </authorList>
    </citation>
    <scope>NUCLEOTIDE SEQUENCE [LARGE SCALE GENOMIC DNA]</scope>
    <source>
        <strain evidence="7 8">JEL800</strain>
    </source>
</reference>
<evidence type="ECO:0000256" key="2">
    <source>
        <dbReference type="ARBA" id="ARBA00023155"/>
    </source>
</evidence>
<feature type="compositionally biased region" description="Polar residues" evidence="5">
    <location>
        <begin position="175"/>
        <end position="189"/>
    </location>
</feature>
<feature type="compositionally biased region" description="Acidic residues" evidence="5">
    <location>
        <begin position="209"/>
        <end position="224"/>
    </location>
</feature>
<feature type="region of interest" description="Disordered" evidence="5">
    <location>
        <begin position="1"/>
        <end position="20"/>
    </location>
</feature>
<dbReference type="Gene3D" id="1.10.10.60">
    <property type="entry name" value="Homeodomain-like"/>
    <property type="match status" value="1"/>
</dbReference>
<evidence type="ECO:0000256" key="4">
    <source>
        <dbReference type="RuleBase" id="RU000682"/>
    </source>
</evidence>
<dbReference type="InterPro" id="IPR051000">
    <property type="entry name" value="Homeobox_DNA-bind_prot"/>
</dbReference>
<dbReference type="SMART" id="SM00389">
    <property type="entry name" value="HOX"/>
    <property type="match status" value="1"/>
</dbReference>
<keyword evidence="8" id="KW-1185">Reference proteome</keyword>
<dbReference type="EMBL" id="MCGO01000003">
    <property type="protein sequence ID" value="ORY52305.1"/>
    <property type="molecule type" value="Genomic_DNA"/>
</dbReference>
<evidence type="ECO:0000256" key="1">
    <source>
        <dbReference type="ARBA" id="ARBA00023125"/>
    </source>
</evidence>
<evidence type="ECO:0000313" key="7">
    <source>
        <dbReference type="EMBL" id="ORY52305.1"/>
    </source>
</evidence>
<dbReference type="OrthoDB" id="2153080at2759"/>
<evidence type="ECO:0000313" key="8">
    <source>
        <dbReference type="Proteomes" id="UP000193642"/>
    </source>
</evidence>
<dbReference type="CDD" id="cd00086">
    <property type="entry name" value="homeodomain"/>
    <property type="match status" value="1"/>
</dbReference>
<sequence>MTTSSTTHNEQFSAAKDHEVMPITPSSLEGVDQQQLPQSQISDLEATLAPITTNILYPALFPSSMPISLLQQSSQFWFGEVQRGFAEPQAPYFHPIQPTQPLFQSYPPLSMSHNTMYPFHHGLSVQQEASPNSTHVSPFSAQTFNSTIDTKSINSAINDVSEIGSAVSAKLDGSPITTSVGNRLGGSTSSKRRQNSVRQAEEDFHFENEETMDDGSGEDDDDVWSGDNYSRRRTAEDFSDGVNPRSLKRFRFPLDQMKVLKARYAINQVPTHEEMRVIATEFGVDFHKIKIWFQNRRAAQKRRDSGQT</sequence>
<proteinExistence type="predicted"/>
<evidence type="ECO:0000259" key="6">
    <source>
        <dbReference type="PROSITE" id="PS50071"/>
    </source>
</evidence>
<keyword evidence="1 3" id="KW-0238">DNA-binding</keyword>
<dbReference type="Pfam" id="PF00046">
    <property type="entry name" value="Homeodomain"/>
    <property type="match status" value="1"/>
</dbReference>
<feature type="compositionally biased region" description="Polar residues" evidence="5">
    <location>
        <begin position="1"/>
        <end position="12"/>
    </location>
</feature>